<evidence type="ECO:0000259" key="2">
    <source>
        <dbReference type="Pfam" id="PF06985"/>
    </source>
</evidence>
<dbReference type="InParanoid" id="A0A0D1YCU2"/>
<dbReference type="Gene3D" id="3.40.50.300">
    <property type="entry name" value="P-loop containing nucleotide triphosphate hydrolases"/>
    <property type="match status" value="1"/>
</dbReference>
<name>A0A0D1YCU2_9PEZI</name>
<gene>
    <name evidence="3" type="ORF">PV09_09708</name>
</gene>
<accession>A0A0D1YCU2</accession>
<reference evidence="3 4" key="1">
    <citation type="submission" date="2015-01" db="EMBL/GenBank/DDBJ databases">
        <title>The Genome Sequence of Ochroconis gallopava CBS43764.</title>
        <authorList>
            <consortium name="The Broad Institute Genomics Platform"/>
            <person name="Cuomo C."/>
            <person name="de Hoog S."/>
            <person name="Gorbushina A."/>
            <person name="Stielow B."/>
            <person name="Teixiera M."/>
            <person name="Abouelleil A."/>
            <person name="Chapman S.B."/>
            <person name="Priest M."/>
            <person name="Young S.K."/>
            <person name="Wortman J."/>
            <person name="Nusbaum C."/>
            <person name="Birren B."/>
        </authorList>
    </citation>
    <scope>NUCLEOTIDE SEQUENCE [LARGE SCALE GENOMIC DNA]</scope>
    <source>
        <strain evidence="3 4">CBS 43764</strain>
    </source>
</reference>
<dbReference type="VEuPathDB" id="FungiDB:PV09_09708"/>
<organism evidence="3 4">
    <name type="scientific">Verruconis gallopava</name>
    <dbReference type="NCBI Taxonomy" id="253628"/>
    <lineage>
        <taxon>Eukaryota</taxon>
        <taxon>Fungi</taxon>
        <taxon>Dikarya</taxon>
        <taxon>Ascomycota</taxon>
        <taxon>Pezizomycotina</taxon>
        <taxon>Dothideomycetes</taxon>
        <taxon>Pleosporomycetidae</taxon>
        <taxon>Venturiales</taxon>
        <taxon>Sympoventuriaceae</taxon>
        <taxon>Verruconis</taxon>
    </lineage>
</organism>
<dbReference type="SUPFAM" id="SSF52540">
    <property type="entry name" value="P-loop containing nucleoside triphosphate hydrolases"/>
    <property type="match status" value="1"/>
</dbReference>
<dbReference type="RefSeq" id="XP_016208351.1">
    <property type="nucleotide sequence ID" value="XM_016363819.1"/>
</dbReference>
<dbReference type="Gene3D" id="1.25.40.10">
    <property type="entry name" value="Tetratricopeptide repeat domain"/>
    <property type="match status" value="1"/>
</dbReference>
<dbReference type="InterPro" id="IPR027417">
    <property type="entry name" value="P-loop_NTPase"/>
</dbReference>
<dbReference type="InterPro" id="IPR010730">
    <property type="entry name" value="HET"/>
</dbReference>
<dbReference type="InterPro" id="IPR011990">
    <property type="entry name" value="TPR-like_helical_dom_sf"/>
</dbReference>
<dbReference type="STRING" id="253628.A0A0D1YCU2"/>
<feature type="domain" description="Heterokaryon incompatibility" evidence="2">
    <location>
        <begin position="24"/>
        <end position="114"/>
    </location>
</feature>
<sequence>MRLLYFDTSGTLKSKVFSSEIPDYAILSHTWDPNGHDVEFTYKDLMKNTSRDKAGFKKIMFCGQQAAHDNLDYFWVDTCCINQWNLSERSKEINSMFRYCQRAVKCYALLSDVTDPSATDPNVEPNTWKTSFRKSRWFRRGWTLQELIAPASVEFFSLNHQLLGNKADLEQVIHEVTKIPVDALRGRPLKEFSVDERIAWASNRETTEEEDSAYCLLGIVEVRMTLIYREGKAEALRRLRLQIESTESTPFIVPFSRNSQFTGRESELTTLQKTLFVEGQTTRIAITGIGGIGKTQLALEMAYRMRQAYKDCSVLWVPATDIESVQQGYAQLAQRLQIPGWDDEKLDVKKLVKIYLSRESVGRWLLIFDKVSDDSIWTTRAAGADRLIDDLPASKKGCIVFTTRNEKTAKTLAQENVVKMPEIDAGIAWMMLNKYLSNRDLTNEQQEANLLLKELTYFPLAIVLASVYISINNLTIKDYWMLLRLQDKKTVEFISQELKDKWQAHDGKHPLVAPWLISFEQIRKQNELAAEYLSFMACIDHRDIPLSLLPRGQSFEAEKDAVKMLSDYSMIIRRPAESALDIHQLVNLATLNWLRKENSLSQWSKISIIQLNNKFPDHNHWNRSKWRRILPHATCVLNVGLINEDNSNKLSLIWKYAASLYADGEWKRSGELFAQIKDTSLRVLGEEHPSTLTSMANLAST</sequence>
<evidence type="ECO:0000313" key="3">
    <source>
        <dbReference type="EMBL" id="KIV98481.1"/>
    </source>
</evidence>
<evidence type="ECO:0008006" key="5">
    <source>
        <dbReference type="Google" id="ProtNLM"/>
    </source>
</evidence>
<dbReference type="GeneID" id="27317681"/>
<dbReference type="OrthoDB" id="674604at2759"/>
<feature type="domain" description="NB-ARC" evidence="1">
    <location>
        <begin position="265"/>
        <end position="438"/>
    </location>
</feature>
<dbReference type="HOGENOM" id="CLU_000288_125_4_1"/>
<dbReference type="InterPro" id="IPR002182">
    <property type="entry name" value="NB-ARC"/>
</dbReference>
<proteinExistence type="predicted"/>
<keyword evidence="4" id="KW-1185">Reference proteome</keyword>
<protein>
    <recommendedName>
        <fullName evidence="5">HET-domain-containing protein</fullName>
    </recommendedName>
</protein>
<dbReference type="Pfam" id="PF06985">
    <property type="entry name" value="HET"/>
    <property type="match status" value="1"/>
</dbReference>
<evidence type="ECO:0000313" key="4">
    <source>
        <dbReference type="Proteomes" id="UP000053259"/>
    </source>
</evidence>
<dbReference type="EMBL" id="KN847662">
    <property type="protein sequence ID" value="KIV98481.1"/>
    <property type="molecule type" value="Genomic_DNA"/>
</dbReference>
<dbReference type="GO" id="GO:0043531">
    <property type="term" value="F:ADP binding"/>
    <property type="evidence" value="ECO:0007669"/>
    <property type="project" value="InterPro"/>
</dbReference>
<evidence type="ECO:0000259" key="1">
    <source>
        <dbReference type="Pfam" id="PF00931"/>
    </source>
</evidence>
<dbReference type="PANTHER" id="PTHR10622">
    <property type="entry name" value="HET DOMAIN-CONTAINING PROTEIN"/>
    <property type="match status" value="1"/>
</dbReference>
<dbReference type="Proteomes" id="UP000053259">
    <property type="component" value="Unassembled WGS sequence"/>
</dbReference>
<dbReference type="Pfam" id="PF00931">
    <property type="entry name" value="NB-ARC"/>
    <property type="match status" value="1"/>
</dbReference>
<dbReference type="PANTHER" id="PTHR10622:SF11">
    <property type="entry name" value="HET-DOMAIN-CONTAINING PROTEIN"/>
    <property type="match status" value="1"/>
</dbReference>
<dbReference type="AlphaFoldDB" id="A0A0D1YCU2"/>